<dbReference type="InterPro" id="IPR046346">
    <property type="entry name" value="Aminoacid_DH-like_N_sf"/>
</dbReference>
<keyword evidence="3 4" id="KW-0560">Oxidoreductase</keyword>
<name>A0A4Y7R6T0_9FIRM</name>
<feature type="domain" description="Glutamate/phenylalanine/leucine/valine/L-tryptophan dehydrogenase C-terminal" evidence="9">
    <location>
        <begin position="184"/>
        <end position="414"/>
    </location>
</feature>
<evidence type="ECO:0000256" key="7">
    <source>
        <dbReference type="PIRSR" id="PIRSR000185-3"/>
    </source>
</evidence>
<dbReference type="PRINTS" id="PR00082">
    <property type="entry name" value="GLFDHDRGNASE"/>
</dbReference>
<dbReference type="AlphaFoldDB" id="A0A4Y7R6T0"/>
<dbReference type="PANTHER" id="PTHR11606:SF13">
    <property type="entry name" value="GLUTAMATE DEHYDROGENASE 1, MITOCHONDRIAL"/>
    <property type="match status" value="1"/>
</dbReference>
<organism evidence="10 11">
    <name type="scientific">Pelotomaculum schinkii</name>
    <dbReference type="NCBI Taxonomy" id="78350"/>
    <lineage>
        <taxon>Bacteria</taxon>
        <taxon>Bacillati</taxon>
        <taxon>Bacillota</taxon>
        <taxon>Clostridia</taxon>
        <taxon>Eubacteriales</taxon>
        <taxon>Desulfotomaculaceae</taxon>
        <taxon>Pelotomaculum</taxon>
    </lineage>
</organism>
<evidence type="ECO:0000313" key="11">
    <source>
        <dbReference type="Proteomes" id="UP000298324"/>
    </source>
</evidence>
<dbReference type="InterPro" id="IPR006097">
    <property type="entry name" value="Glu/Leu/Phe/Val/Trp_DH_dimer"/>
</dbReference>
<reference evidence="10 11" key="1">
    <citation type="journal article" date="2018" name="Environ. Microbiol.">
        <title>Novel energy conservation strategies and behaviour of Pelotomaculum schinkii driving syntrophic propionate catabolism.</title>
        <authorList>
            <person name="Hidalgo-Ahumada C.A.P."/>
            <person name="Nobu M.K."/>
            <person name="Narihiro T."/>
            <person name="Tamaki H."/>
            <person name="Liu W.T."/>
            <person name="Kamagata Y."/>
            <person name="Stams A.J.M."/>
            <person name="Imachi H."/>
            <person name="Sousa D.Z."/>
        </authorList>
    </citation>
    <scope>NUCLEOTIDE SEQUENCE [LARGE SCALE GENOMIC DNA]</scope>
    <source>
        <strain evidence="10 11">HH</strain>
    </source>
</reference>
<keyword evidence="6" id="KW-0547">Nucleotide-binding</keyword>
<dbReference type="Pfam" id="PF02812">
    <property type="entry name" value="ELFV_dehydrog_N"/>
    <property type="match status" value="1"/>
</dbReference>
<comment type="caution">
    <text evidence="10">The sequence shown here is derived from an EMBL/GenBank/DDBJ whole genome shotgun (WGS) entry which is preliminary data.</text>
</comment>
<dbReference type="PANTHER" id="PTHR11606">
    <property type="entry name" value="GLUTAMATE DEHYDROGENASE"/>
    <property type="match status" value="1"/>
</dbReference>
<evidence type="ECO:0000256" key="5">
    <source>
        <dbReference type="PIRSR" id="PIRSR000185-1"/>
    </source>
</evidence>
<evidence type="ECO:0000256" key="6">
    <source>
        <dbReference type="PIRSR" id="PIRSR000185-2"/>
    </source>
</evidence>
<keyword evidence="6" id="KW-0520">NAD</keyword>
<feature type="binding site" evidence="6">
    <location>
        <position position="191"/>
    </location>
    <ligand>
        <name>NAD(+)</name>
        <dbReference type="ChEBI" id="CHEBI:57540"/>
    </ligand>
</feature>
<feature type="active site" description="Proton donor" evidence="5">
    <location>
        <position position="106"/>
    </location>
</feature>
<dbReference type="GO" id="GO:0000166">
    <property type="term" value="F:nucleotide binding"/>
    <property type="evidence" value="ECO:0007669"/>
    <property type="project" value="UniProtKB-KW"/>
</dbReference>
<protein>
    <recommendedName>
        <fullName evidence="2 4">Glutamate dehydrogenase</fullName>
    </recommendedName>
</protein>
<comment type="similarity">
    <text evidence="1 4 8">Belongs to the Glu/Leu/Phe/Val dehydrogenases family.</text>
</comment>
<dbReference type="RefSeq" id="WP_190259554.1">
    <property type="nucleotide sequence ID" value="NZ_QFGA01000004.1"/>
</dbReference>
<keyword evidence="11" id="KW-1185">Reference proteome</keyword>
<evidence type="ECO:0000256" key="1">
    <source>
        <dbReference type="ARBA" id="ARBA00006382"/>
    </source>
</evidence>
<dbReference type="InterPro" id="IPR006096">
    <property type="entry name" value="Glu/Leu/Phe/Val/Trp_DH_C"/>
</dbReference>
<dbReference type="SUPFAM" id="SSF51735">
    <property type="entry name" value="NAD(P)-binding Rossmann-fold domains"/>
    <property type="match status" value="1"/>
</dbReference>
<dbReference type="PIRSF" id="PIRSF000185">
    <property type="entry name" value="Glu_DH"/>
    <property type="match status" value="1"/>
</dbReference>
<gene>
    <name evidence="10" type="primary">rocG</name>
    <name evidence="10" type="ORF">Psch_04169</name>
</gene>
<dbReference type="SMART" id="SM00839">
    <property type="entry name" value="ELFV_dehydrog"/>
    <property type="match status" value="1"/>
</dbReference>
<dbReference type="InterPro" id="IPR036291">
    <property type="entry name" value="NAD(P)-bd_dom_sf"/>
</dbReference>
<dbReference type="InterPro" id="IPR014362">
    <property type="entry name" value="Glu_DH"/>
</dbReference>
<accession>A0A4Y7R6T0</accession>
<evidence type="ECO:0000256" key="3">
    <source>
        <dbReference type="ARBA" id="ARBA00023002"/>
    </source>
</evidence>
<dbReference type="EMBL" id="QFGA01000004">
    <property type="protein sequence ID" value="TEB04442.1"/>
    <property type="molecule type" value="Genomic_DNA"/>
</dbReference>
<dbReference type="Gene3D" id="3.40.50.720">
    <property type="entry name" value="NAD(P)-binding Rossmann-like Domain"/>
    <property type="match status" value="1"/>
</dbReference>
<evidence type="ECO:0000256" key="8">
    <source>
        <dbReference type="RuleBase" id="RU004417"/>
    </source>
</evidence>
<dbReference type="Pfam" id="PF00208">
    <property type="entry name" value="ELFV_dehydrog"/>
    <property type="match status" value="1"/>
</dbReference>
<dbReference type="PROSITE" id="PS00074">
    <property type="entry name" value="GLFV_DEHYDROGENASE"/>
    <property type="match status" value="1"/>
</dbReference>
<dbReference type="InterPro" id="IPR033922">
    <property type="entry name" value="NAD_bind_Glu_DH"/>
</dbReference>
<dbReference type="GO" id="GO:0006538">
    <property type="term" value="P:L-glutamate catabolic process"/>
    <property type="evidence" value="ECO:0007669"/>
    <property type="project" value="TreeGrafter"/>
</dbReference>
<dbReference type="CDD" id="cd01076">
    <property type="entry name" value="NAD_bind_1_Glu_DH"/>
    <property type="match status" value="1"/>
</dbReference>
<sequence length="416" mass="44861">MSQNASAWAMTLERLEKAAKIAELDPEVTALLREPQRIFVVSFPVRMDDGTTRLFKGYRVHHNHALGPIMGGTRFHGEETLDDVKALGLLMTLKNSLNGLSAGGGKGGVVVDPDSLSKAELERLCRAYIRAIAPMVGTWLDFPGADLGTDSQTQSWFLDELEQMNAMTHNPAAISGKDIILGGSQGRAAATGLGVMFSVREACKILGIQLKGLRIAIQGVGKVGGWAASLLYEKGAKIVAVSDVFGGVCAPGGINIPELLKFVEKTGKVEGFFGAKAINKNELLTVDCDVIIPAAVQNVINTEVASKIKAKVVAEGANGPTTLDGEEVLLSRGIFVVPDILANGGGTTVAYLEKAQNLYECYWSEKEVHAKYEEMFVQCFNEIYKICKEKGISMRMASYVKALKRIELAIKIRGWV</sequence>
<dbReference type="SUPFAM" id="SSF53223">
    <property type="entry name" value="Aminoacid dehydrogenase-like, N-terminal domain"/>
    <property type="match status" value="1"/>
</dbReference>
<dbReference type="InterPro" id="IPR033524">
    <property type="entry name" value="Glu/Leu/Phe/Val_DH_AS"/>
</dbReference>
<feature type="site" description="Important for catalysis" evidence="7">
    <location>
        <position position="146"/>
    </location>
</feature>
<dbReference type="Gene3D" id="3.40.50.10860">
    <property type="entry name" value="Leucine Dehydrogenase, chain A, domain 1"/>
    <property type="match status" value="1"/>
</dbReference>
<dbReference type="Proteomes" id="UP000298324">
    <property type="component" value="Unassembled WGS sequence"/>
</dbReference>
<proteinExistence type="inferred from homology"/>
<dbReference type="GO" id="GO:0004352">
    <property type="term" value="F:glutamate dehydrogenase (NAD+) activity"/>
    <property type="evidence" value="ECO:0007669"/>
    <property type="project" value="TreeGrafter"/>
</dbReference>
<dbReference type="InterPro" id="IPR006095">
    <property type="entry name" value="Glu/Leu/Phe/Val/Trp_DH"/>
</dbReference>
<evidence type="ECO:0000256" key="2">
    <source>
        <dbReference type="ARBA" id="ARBA00012896"/>
    </source>
</evidence>
<evidence type="ECO:0000256" key="4">
    <source>
        <dbReference type="PIRNR" id="PIRNR000185"/>
    </source>
</evidence>
<evidence type="ECO:0000313" key="10">
    <source>
        <dbReference type="EMBL" id="TEB04442.1"/>
    </source>
</evidence>
<feature type="binding site" evidence="6">
    <location>
        <position position="94"/>
    </location>
    <ligand>
        <name>substrate</name>
    </ligand>
</feature>
<evidence type="ECO:0000259" key="9">
    <source>
        <dbReference type="SMART" id="SM00839"/>
    </source>
</evidence>